<organism evidence="2 3">
    <name type="scientific">Araneus ventricosus</name>
    <name type="common">Orbweaver spider</name>
    <name type="synonym">Epeira ventricosa</name>
    <dbReference type="NCBI Taxonomy" id="182803"/>
    <lineage>
        <taxon>Eukaryota</taxon>
        <taxon>Metazoa</taxon>
        <taxon>Ecdysozoa</taxon>
        <taxon>Arthropoda</taxon>
        <taxon>Chelicerata</taxon>
        <taxon>Arachnida</taxon>
        <taxon>Araneae</taxon>
        <taxon>Araneomorphae</taxon>
        <taxon>Entelegynae</taxon>
        <taxon>Araneoidea</taxon>
        <taxon>Araneidae</taxon>
        <taxon>Araneus</taxon>
    </lineage>
</organism>
<feature type="transmembrane region" description="Helical" evidence="1">
    <location>
        <begin position="29"/>
        <end position="46"/>
    </location>
</feature>
<dbReference type="EMBL" id="BGPR01161069">
    <property type="protein sequence ID" value="GBL96062.1"/>
    <property type="molecule type" value="Genomic_DNA"/>
</dbReference>
<keyword evidence="1" id="KW-0472">Membrane</keyword>
<dbReference type="AlphaFoldDB" id="A0A4Y2BV33"/>
<sequence length="128" mass="14269">MFGCLGVALGQAGLGIVTSQLEAALTSSYYAATIFCLILSLSELPNSMEKSSEQFRNLYNRRLAENCVLTLQPYTMQNRKLLKAMSEIKPVYFTVWGMLRVDKSLLLSIFGCTLTFGILIMQLNRNGN</sequence>
<accession>A0A4Y2BV33</accession>
<name>A0A4Y2BV33_ARAVE</name>
<keyword evidence="3" id="KW-1185">Reference proteome</keyword>
<proteinExistence type="predicted"/>
<gene>
    <name evidence="2" type="ORF">AVEN_22987_1</name>
</gene>
<keyword evidence="1" id="KW-0812">Transmembrane</keyword>
<dbReference type="OrthoDB" id="6413831at2759"/>
<feature type="transmembrane region" description="Helical" evidence="1">
    <location>
        <begin position="105"/>
        <end position="123"/>
    </location>
</feature>
<evidence type="ECO:0000313" key="2">
    <source>
        <dbReference type="EMBL" id="GBL96062.1"/>
    </source>
</evidence>
<comment type="caution">
    <text evidence="2">The sequence shown here is derived from an EMBL/GenBank/DDBJ whole genome shotgun (WGS) entry which is preliminary data.</text>
</comment>
<evidence type="ECO:0000313" key="3">
    <source>
        <dbReference type="Proteomes" id="UP000499080"/>
    </source>
</evidence>
<reference evidence="2 3" key="1">
    <citation type="journal article" date="2019" name="Sci. Rep.">
        <title>Orb-weaving spider Araneus ventricosus genome elucidates the spidroin gene catalogue.</title>
        <authorList>
            <person name="Kono N."/>
            <person name="Nakamura H."/>
            <person name="Ohtoshi R."/>
            <person name="Moran D.A.P."/>
            <person name="Shinohara A."/>
            <person name="Yoshida Y."/>
            <person name="Fujiwara M."/>
            <person name="Mori M."/>
            <person name="Tomita M."/>
            <person name="Arakawa K."/>
        </authorList>
    </citation>
    <scope>NUCLEOTIDE SEQUENCE [LARGE SCALE GENOMIC DNA]</scope>
</reference>
<keyword evidence="1" id="KW-1133">Transmembrane helix</keyword>
<protein>
    <submittedName>
        <fullName evidence="2">Uncharacterized protein</fullName>
    </submittedName>
</protein>
<dbReference type="Proteomes" id="UP000499080">
    <property type="component" value="Unassembled WGS sequence"/>
</dbReference>
<evidence type="ECO:0000256" key="1">
    <source>
        <dbReference type="SAM" id="Phobius"/>
    </source>
</evidence>